<comment type="caution">
    <text evidence="4">The sequence shown here is derived from an EMBL/GenBank/DDBJ whole genome shotgun (WGS) entry which is preliminary data.</text>
</comment>
<evidence type="ECO:0008006" key="6">
    <source>
        <dbReference type="Google" id="ProtNLM"/>
    </source>
</evidence>
<organism evidence="4 5">
    <name type="scientific">Mortierella alpina</name>
    <name type="common">Oleaginous fungus</name>
    <name type="synonym">Mortierella renispora</name>
    <dbReference type="NCBI Taxonomy" id="64518"/>
    <lineage>
        <taxon>Eukaryota</taxon>
        <taxon>Fungi</taxon>
        <taxon>Fungi incertae sedis</taxon>
        <taxon>Mucoromycota</taxon>
        <taxon>Mortierellomycotina</taxon>
        <taxon>Mortierellomycetes</taxon>
        <taxon>Mortierellales</taxon>
        <taxon>Mortierellaceae</taxon>
        <taxon>Mortierella</taxon>
    </lineage>
</organism>
<feature type="compositionally biased region" description="Acidic residues" evidence="3">
    <location>
        <begin position="144"/>
        <end position="168"/>
    </location>
</feature>
<reference evidence="4" key="1">
    <citation type="journal article" date="2020" name="Fungal Divers.">
        <title>Resolving the Mortierellaceae phylogeny through synthesis of multi-gene phylogenetics and phylogenomics.</title>
        <authorList>
            <person name="Vandepol N."/>
            <person name="Liber J."/>
            <person name="Desiro A."/>
            <person name="Na H."/>
            <person name="Kennedy M."/>
            <person name="Barry K."/>
            <person name="Grigoriev I.V."/>
            <person name="Miller A.N."/>
            <person name="O'Donnell K."/>
            <person name="Stajich J.E."/>
            <person name="Bonito G."/>
        </authorList>
    </citation>
    <scope>NUCLEOTIDE SEQUENCE</scope>
    <source>
        <strain evidence="4">CK1249</strain>
    </source>
</reference>
<dbReference type="SUPFAM" id="SSF143113">
    <property type="entry name" value="NAP-like"/>
    <property type="match status" value="1"/>
</dbReference>
<feature type="compositionally biased region" description="Polar residues" evidence="3">
    <location>
        <begin position="16"/>
        <end position="26"/>
    </location>
</feature>
<dbReference type="GO" id="GO:0005634">
    <property type="term" value="C:nucleus"/>
    <property type="evidence" value="ECO:0007669"/>
    <property type="project" value="InterPro"/>
</dbReference>
<feature type="non-terminal residue" evidence="4">
    <location>
        <position position="292"/>
    </location>
</feature>
<dbReference type="OrthoDB" id="27325at2759"/>
<name>A0A9P6M053_MORAP</name>
<dbReference type="EMBL" id="JAAAHY010000818">
    <property type="protein sequence ID" value="KAF9956789.1"/>
    <property type="molecule type" value="Genomic_DNA"/>
</dbReference>
<dbReference type="Proteomes" id="UP000738359">
    <property type="component" value="Unassembled WGS sequence"/>
</dbReference>
<dbReference type="Pfam" id="PF00956">
    <property type="entry name" value="NAP"/>
    <property type="match status" value="1"/>
</dbReference>
<keyword evidence="5" id="KW-1185">Reference proteome</keyword>
<sequence length="292" mass="32927">MDSSSANVDIKKKQQQEAPTPQNTPIFSAPISGSARPSVPVIEEDMETIQTPGTASLLANNPQLMSMLQGRLGNLVGAPSGYVQTLAPDVRRRVKGLKSLQNKHAVLEAEFQNEILALEKKYLGLYTPLYEKRAEYISGKSEPTEAEVEDGVSDDEEEPEEDEEDEDKDAEKVEGVPEFWLTALKSHPQFADIITEKDEEALKHLVDIRMAYFDKPGFRLDFEFSPNEFFTNTILSKTYYYHDEPGYGGDFVYDHAEGTKIDWKEGKDMSVTVETKKQRHKGTNKTRVVKKT</sequence>
<evidence type="ECO:0000256" key="1">
    <source>
        <dbReference type="ARBA" id="ARBA00009947"/>
    </source>
</evidence>
<feature type="compositionally biased region" description="Basic residues" evidence="3">
    <location>
        <begin position="277"/>
        <end position="292"/>
    </location>
</feature>
<protein>
    <recommendedName>
        <fullName evidence="6">Nucleosome assembly protein</fullName>
    </recommendedName>
</protein>
<dbReference type="FunFam" id="1.20.5.1500:FF:000001">
    <property type="entry name" value="Nucleosome assembly protein 1-like 1"/>
    <property type="match status" value="1"/>
</dbReference>
<feature type="region of interest" description="Disordered" evidence="3">
    <location>
        <begin position="1"/>
        <end position="36"/>
    </location>
</feature>
<gene>
    <name evidence="4" type="ORF">BGZ70_009767</name>
</gene>
<dbReference type="AlphaFoldDB" id="A0A9P6M053"/>
<feature type="region of interest" description="Disordered" evidence="3">
    <location>
        <begin position="138"/>
        <end position="172"/>
    </location>
</feature>
<dbReference type="GO" id="GO:0006334">
    <property type="term" value="P:nucleosome assembly"/>
    <property type="evidence" value="ECO:0007669"/>
    <property type="project" value="InterPro"/>
</dbReference>
<dbReference type="PANTHER" id="PTHR11875">
    <property type="entry name" value="TESTIS-SPECIFIC Y-ENCODED PROTEIN"/>
    <property type="match status" value="1"/>
</dbReference>
<dbReference type="InterPro" id="IPR037231">
    <property type="entry name" value="NAP-like_sf"/>
</dbReference>
<dbReference type="Gene3D" id="3.30.1120.90">
    <property type="entry name" value="Nucleosome assembly protein"/>
    <property type="match status" value="1"/>
</dbReference>
<dbReference type="Gene3D" id="1.20.5.1500">
    <property type="match status" value="1"/>
</dbReference>
<comment type="similarity">
    <text evidence="1 2">Belongs to the nucleosome assembly protein (NAP) family.</text>
</comment>
<feature type="region of interest" description="Disordered" evidence="3">
    <location>
        <begin position="272"/>
        <end position="292"/>
    </location>
</feature>
<dbReference type="InterPro" id="IPR002164">
    <property type="entry name" value="NAP_family"/>
</dbReference>
<evidence type="ECO:0000256" key="2">
    <source>
        <dbReference type="RuleBase" id="RU003876"/>
    </source>
</evidence>
<evidence type="ECO:0000313" key="5">
    <source>
        <dbReference type="Proteomes" id="UP000738359"/>
    </source>
</evidence>
<evidence type="ECO:0000313" key="4">
    <source>
        <dbReference type="EMBL" id="KAF9956789.1"/>
    </source>
</evidence>
<proteinExistence type="inferred from homology"/>
<evidence type="ECO:0000256" key="3">
    <source>
        <dbReference type="SAM" id="MobiDB-lite"/>
    </source>
</evidence>
<accession>A0A9P6M053</accession>